<comment type="caution">
    <text evidence="1">The sequence shown here is derived from an EMBL/GenBank/DDBJ whole genome shotgun (WGS) entry which is preliminary data.</text>
</comment>
<organism evidence="1 2">
    <name type="scientific">Glycomyces paridis</name>
    <dbReference type="NCBI Taxonomy" id="2126555"/>
    <lineage>
        <taxon>Bacteria</taxon>
        <taxon>Bacillati</taxon>
        <taxon>Actinomycetota</taxon>
        <taxon>Actinomycetes</taxon>
        <taxon>Glycomycetales</taxon>
        <taxon>Glycomycetaceae</taxon>
        <taxon>Glycomyces</taxon>
    </lineage>
</organism>
<accession>A0A4V4HP66</accession>
<gene>
    <name evidence="1" type="ORF">E9998_11130</name>
</gene>
<dbReference type="Proteomes" id="UP000305792">
    <property type="component" value="Unassembled WGS sequence"/>
</dbReference>
<reference evidence="1 2" key="1">
    <citation type="journal article" date="2018" name="Int. J. Syst. Evol. Microbiol.">
        <title>Glycomyces paridis sp. nov., isolated from the medicinal plant Paris polyphylla.</title>
        <authorList>
            <person name="Fang X.M."/>
            <person name="Bai J.L."/>
            <person name="Su J."/>
            <person name="Zhao L.L."/>
            <person name="Liu H.Y."/>
            <person name="Ma B.P."/>
            <person name="Zhang Y.Q."/>
            <person name="Yu L.Y."/>
        </authorList>
    </citation>
    <scope>NUCLEOTIDE SEQUENCE [LARGE SCALE GENOMIC DNA]</scope>
    <source>
        <strain evidence="1 2">CPCC 204357</strain>
    </source>
</reference>
<evidence type="ECO:0000313" key="2">
    <source>
        <dbReference type="Proteomes" id="UP000305792"/>
    </source>
</evidence>
<evidence type="ECO:0000313" key="1">
    <source>
        <dbReference type="EMBL" id="THV28776.1"/>
    </source>
</evidence>
<proteinExistence type="predicted"/>
<keyword evidence="2" id="KW-1185">Reference proteome</keyword>
<protein>
    <submittedName>
        <fullName evidence="1">DUF3105 domain-containing protein</fullName>
    </submittedName>
</protein>
<dbReference type="OrthoDB" id="164831at2"/>
<dbReference type="AlphaFoldDB" id="A0A4V4HP66"/>
<name>A0A4V4HP66_9ACTN</name>
<dbReference type="InterPro" id="IPR021454">
    <property type="entry name" value="DUF3105"/>
</dbReference>
<dbReference type="EMBL" id="STGX01000007">
    <property type="protein sequence ID" value="THV28776.1"/>
    <property type="molecule type" value="Genomic_DNA"/>
</dbReference>
<sequence length="168" mass="18172">MTVMQGGEVTAEELEHPWVAQQEHVDIAADWDGTPPEYELKPPAGGNHLSAWQTCTGSVYDAPIVDGNAVHSMEHGAVWLTYDPELLDQAAVDALALLIQGRDYSLMSPYPGQGVAISLQSWGNRYQTDDPADPVIEGYLDGFVLNQRFNPELNATCSGGLSTDANDL</sequence>
<dbReference type="Pfam" id="PF11303">
    <property type="entry name" value="DUF3105"/>
    <property type="match status" value="1"/>
</dbReference>